<name>A0A0G4B4D9_9BACT</name>
<dbReference type="STRING" id="1618337.UT28_C0001G0043"/>
<dbReference type="AlphaFoldDB" id="A0A0G4B4D9"/>
<dbReference type="Proteomes" id="UP000035648">
    <property type="component" value="Chromosome"/>
</dbReference>
<accession>A0A0G4B4D9</accession>
<dbReference type="GO" id="GO:0006402">
    <property type="term" value="P:mRNA catabolic process"/>
    <property type="evidence" value="ECO:0007669"/>
    <property type="project" value="InterPro"/>
</dbReference>
<evidence type="ECO:0000313" key="1">
    <source>
        <dbReference type="EMBL" id="AKM81862.1"/>
    </source>
</evidence>
<organism evidence="1 2">
    <name type="scientific">Berkelbacteria bacterium GW2011_GWE1_39_12</name>
    <dbReference type="NCBI Taxonomy" id="1618337"/>
    <lineage>
        <taxon>Bacteria</taxon>
        <taxon>Candidatus Berkelbacteria</taxon>
    </lineage>
</organism>
<dbReference type="GO" id="GO:0003723">
    <property type="term" value="F:RNA binding"/>
    <property type="evidence" value="ECO:0007669"/>
    <property type="project" value="InterPro"/>
</dbReference>
<dbReference type="SUPFAM" id="SSF117130">
    <property type="entry name" value="CsrA-like"/>
    <property type="match status" value="1"/>
</dbReference>
<proteinExistence type="predicted"/>
<dbReference type="KEGG" id="bbgw:UT28_C0001G0043"/>
<dbReference type="GO" id="GO:0006109">
    <property type="term" value="P:regulation of carbohydrate metabolic process"/>
    <property type="evidence" value="ECO:0007669"/>
    <property type="project" value="InterPro"/>
</dbReference>
<dbReference type="Gene3D" id="2.60.40.4380">
    <property type="entry name" value="Translational regulator CsrA"/>
    <property type="match status" value="1"/>
</dbReference>
<gene>
    <name evidence="1" type="ORF">UT28_C0001G0043</name>
</gene>
<protein>
    <recommendedName>
        <fullName evidence="3">Translational regulator CsrA</fullName>
    </recommendedName>
</protein>
<dbReference type="Pfam" id="PF02599">
    <property type="entry name" value="CsrA"/>
    <property type="match status" value="1"/>
</dbReference>
<dbReference type="InterPro" id="IPR036107">
    <property type="entry name" value="CsrA_sf"/>
</dbReference>
<evidence type="ECO:0000313" key="2">
    <source>
        <dbReference type="Proteomes" id="UP000035648"/>
    </source>
</evidence>
<reference evidence="1 2" key="1">
    <citation type="journal article" date="2015" name="Nature">
        <title>rRNA introns, odd ribosomes, and small enigmatic genomes across a large radiation of phyla.</title>
        <authorList>
            <person name="Brown C.T."/>
            <person name="Hug L.A."/>
            <person name="Thomas B.C."/>
            <person name="Sharon I."/>
            <person name="Castelle C.J."/>
            <person name="Singh A."/>
            <person name="Wilkins M.J."/>
            <person name="Williams K.H."/>
            <person name="Banfield J.F."/>
        </authorList>
    </citation>
    <scope>NUCLEOTIDE SEQUENCE [LARGE SCALE GENOMIC DNA]</scope>
</reference>
<evidence type="ECO:0008006" key="3">
    <source>
        <dbReference type="Google" id="ProtNLM"/>
    </source>
</evidence>
<dbReference type="InterPro" id="IPR003751">
    <property type="entry name" value="CsrA"/>
</dbReference>
<sequence length="104" mass="12043">MLVLTRKIGESIHIGDYIMELLEVQRDSVKISLTGKFSQQIISLSLRQEVIIDKDKTISFFVNRICYSCNLRLGYAQFCIKAPRSIRIMRSELLIAPRQNIKEP</sequence>
<dbReference type="EMBL" id="CP011213">
    <property type="protein sequence ID" value="AKM81862.1"/>
    <property type="molecule type" value="Genomic_DNA"/>
</dbReference>